<name>A0A7Y9S5G6_9MICC</name>
<evidence type="ECO:0000313" key="2">
    <source>
        <dbReference type="EMBL" id="NYE94490.1"/>
    </source>
</evidence>
<feature type="region of interest" description="Disordered" evidence="1">
    <location>
        <begin position="98"/>
        <end position="118"/>
    </location>
</feature>
<dbReference type="Proteomes" id="UP000521748">
    <property type="component" value="Unassembled WGS sequence"/>
</dbReference>
<evidence type="ECO:0000313" key="3">
    <source>
        <dbReference type="Proteomes" id="UP000521748"/>
    </source>
</evidence>
<dbReference type="EMBL" id="JACBYQ010000001">
    <property type="protein sequence ID" value="NYE94490.1"/>
    <property type="molecule type" value="Genomic_DNA"/>
</dbReference>
<dbReference type="AlphaFoldDB" id="A0A7Y9S5G6"/>
<gene>
    <name evidence="2" type="ORF">FHU41_000711</name>
</gene>
<sequence length="118" mass="12189">MALVVLIVAAVLIIAQVNSQKPPAVSNLTATPGAANVDLRWDGPDVPYSVLLLKDNKIVADLTYLVRGREAWIPKTAALAPAGACYLIRPATVASTTAAPSTDTDLATQGAAKVCPKP</sequence>
<protein>
    <recommendedName>
        <fullName evidence="4">Fibronectin type-III domain-containing protein</fullName>
    </recommendedName>
</protein>
<keyword evidence="3" id="KW-1185">Reference proteome</keyword>
<accession>A0A7Y9S5G6</accession>
<reference evidence="2 3" key="1">
    <citation type="submission" date="2020-07" db="EMBL/GenBank/DDBJ databases">
        <title>Sequencing the genomes of 1000 actinobacteria strains.</title>
        <authorList>
            <person name="Klenk H.-P."/>
        </authorList>
    </citation>
    <scope>NUCLEOTIDE SEQUENCE [LARGE SCALE GENOMIC DNA]</scope>
    <source>
        <strain evidence="2 3">DSM 102047</strain>
    </source>
</reference>
<comment type="caution">
    <text evidence="2">The sequence shown here is derived from an EMBL/GenBank/DDBJ whole genome shotgun (WGS) entry which is preliminary data.</text>
</comment>
<feature type="compositionally biased region" description="Low complexity" evidence="1">
    <location>
        <begin position="98"/>
        <end position="108"/>
    </location>
</feature>
<dbReference type="RefSeq" id="WP_218846924.1">
    <property type="nucleotide sequence ID" value="NZ_JACBYQ010000001.1"/>
</dbReference>
<organism evidence="2 3">
    <name type="scientific">Psychromicrobium silvestre</name>
    <dbReference type="NCBI Taxonomy" id="1645614"/>
    <lineage>
        <taxon>Bacteria</taxon>
        <taxon>Bacillati</taxon>
        <taxon>Actinomycetota</taxon>
        <taxon>Actinomycetes</taxon>
        <taxon>Micrococcales</taxon>
        <taxon>Micrococcaceae</taxon>
        <taxon>Psychromicrobium</taxon>
    </lineage>
</organism>
<evidence type="ECO:0000256" key="1">
    <source>
        <dbReference type="SAM" id="MobiDB-lite"/>
    </source>
</evidence>
<evidence type="ECO:0008006" key="4">
    <source>
        <dbReference type="Google" id="ProtNLM"/>
    </source>
</evidence>
<proteinExistence type="predicted"/>